<evidence type="ECO:0000313" key="2">
    <source>
        <dbReference type="EMBL" id="AFZ37931.1"/>
    </source>
</evidence>
<feature type="chain" id="PRO_5003938154" evidence="1">
    <location>
        <begin position="28"/>
        <end position="99"/>
    </location>
</feature>
<dbReference type="AlphaFoldDB" id="K9Y0L4"/>
<accession>K9Y0L4</accession>
<gene>
    <name evidence="2" type="ordered locus">Sta7437_4467</name>
</gene>
<evidence type="ECO:0000256" key="1">
    <source>
        <dbReference type="SAM" id="SignalP"/>
    </source>
</evidence>
<dbReference type="RefSeq" id="WP_015195585.1">
    <property type="nucleotide sequence ID" value="NC_019748.1"/>
</dbReference>
<protein>
    <submittedName>
        <fullName evidence="2">Uncharacterized protein</fullName>
    </submittedName>
</protein>
<name>K9Y0L4_STAC7</name>
<keyword evidence="3" id="KW-1185">Reference proteome</keyword>
<keyword evidence="1" id="KW-0732">Signal</keyword>
<reference evidence="3" key="1">
    <citation type="journal article" date="2013" name="Proc. Natl. Acad. Sci. U.S.A.">
        <title>Improving the coverage of the cyanobacterial phylum using diversity-driven genome sequencing.</title>
        <authorList>
            <person name="Shih P.M."/>
            <person name="Wu D."/>
            <person name="Latifi A."/>
            <person name="Axen S.D."/>
            <person name="Fewer D.P."/>
            <person name="Talla E."/>
            <person name="Calteau A."/>
            <person name="Cai F."/>
            <person name="Tandeau de Marsac N."/>
            <person name="Rippka R."/>
            <person name="Herdman M."/>
            <person name="Sivonen K."/>
            <person name="Coursin T."/>
            <person name="Laurent T."/>
            <person name="Goodwin L."/>
            <person name="Nolan M."/>
            <person name="Davenport K.W."/>
            <person name="Han C.S."/>
            <person name="Rubin E.M."/>
            <person name="Eisen J.A."/>
            <person name="Woyke T."/>
            <person name="Gugger M."/>
            <person name="Kerfeld C.A."/>
        </authorList>
    </citation>
    <scope>NUCLEOTIDE SEQUENCE [LARGE SCALE GENOMIC DNA]</scope>
    <source>
        <strain evidence="3">ATCC 29371 / PCC 7437</strain>
    </source>
</reference>
<dbReference type="HOGENOM" id="CLU_2318736_0_0_3"/>
<dbReference type="KEGG" id="scs:Sta7437_4467"/>
<organism evidence="2 3">
    <name type="scientific">Stanieria cyanosphaera (strain ATCC 29371 / PCC 7437)</name>
    <dbReference type="NCBI Taxonomy" id="111780"/>
    <lineage>
        <taxon>Bacteria</taxon>
        <taxon>Bacillati</taxon>
        <taxon>Cyanobacteriota</taxon>
        <taxon>Cyanophyceae</taxon>
        <taxon>Pleurocapsales</taxon>
        <taxon>Dermocarpellaceae</taxon>
        <taxon>Stanieria</taxon>
    </lineage>
</organism>
<sequence length="99" mass="11352">MSNFKKMLIVLSTSFVLFIPSSKSAQAQNVVSAEELNQLSLDEVKIYREQVDFQREAVVGSCQSSSIQPISCEIMNDQYHTFLMNLDNYIEQRRILEGQ</sequence>
<feature type="signal peptide" evidence="1">
    <location>
        <begin position="1"/>
        <end position="27"/>
    </location>
</feature>
<dbReference type="EMBL" id="CP003653">
    <property type="protein sequence ID" value="AFZ37931.1"/>
    <property type="molecule type" value="Genomic_DNA"/>
</dbReference>
<proteinExistence type="predicted"/>
<evidence type="ECO:0000313" key="3">
    <source>
        <dbReference type="Proteomes" id="UP000010473"/>
    </source>
</evidence>
<dbReference type="Proteomes" id="UP000010473">
    <property type="component" value="Chromosome"/>
</dbReference>